<feature type="compositionally biased region" description="Low complexity" evidence="1">
    <location>
        <begin position="1"/>
        <end position="15"/>
    </location>
</feature>
<name>A0A6A4IHV8_9AGAR</name>
<feature type="compositionally biased region" description="Basic and acidic residues" evidence="1">
    <location>
        <begin position="566"/>
        <end position="609"/>
    </location>
</feature>
<keyword evidence="3" id="KW-1185">Reference proteome</keyword>
<protein>
    <submittedName>
        <fullName evidence="2">Uncharacterized protein</fullName>
    </submittedName>
</protein>
<organism evidence="2 3">
    <name type="scientific">Gymnopus androsaceus JB14</name>
    <dbReference type="NCBI Taxonomy" id="1447944"/>
    <lineage>
        <taxon>Eukaryota</taxon>
        <taxon>Fungi</taxon>
        <taxon>Dikarya</taxon>
        <taxon>Basidiomycota</taxon>
        <taxon>Agaricomycotina</taxon>
        <taxon>Agaricomycetes</taxon>
        <taxon>Agaricomycetidae</taxon>
        <taxon>Agaricales</taxon>
        <taxon>Marasmiineae</taxon>
        <taxon>Omphalotaceae</taxon>
        <taxon>Gymnopus</taxon>
    </lineage>
</organism>
<feature type="compositionally biased region" description="Polar residues" evidence="1">
    <location>
        <begin position="60"/>
        <end position="69"/>
    </location>
</feature>
<dbReference type="EMBL" id="ML769392">
    <property type="protein sequence ID" value="KAE9408165.1"/>
    <property type="molecule type" value="Genomic_DNA"/>
</dbReference>
<feature type="region of interest" description="Disordered" evidence="1">
    <location>
        <begin position="497"/>
        <end position="628"/>
    </location>
</feature>
<sequence>MTGRKPSPSTKPVSSSEERAARALRRHSSVVGTPQIPTPTFTPAVEPVSEAEGHNDHNSPDSISETPTPESAVVPLPPSPTPSSHSVSSDDMSPNLSGTGFVDMGTNKTGCQLLVAHPTLEALEEYFDYSTINHDERDITDDAVKKKDFVRGFMKWNNLRDILAEIEPDLEDKPWIEKHRDQPESSKGYICRPFFDEIRNHVLGSDWARLHDLKRDGYVMHLAPRGFSKLCTLMESHNRSLRGTQFHKPDEVLQALIIQKLPEKFRADLVDCEVSEQLPYAEWKKECQGVERRRPPGGPSYATEQKKVQKKFDGQVATRDNQYPPRTSSFQSIPDSHKFPKLSSSQRSLLMSVEGCFRCYTLYAGHIGDQCPTKKPPVLSVPYRPLTDADISFAKKCHDHSPNNSIPYELVLKQNLITQTSLRPVAAVQSRLPLTDVPDFGQPASAPGSFNIQPHGIHAIYGARPIIHATSGSGVYGGALDRGFDYDSVSRPVRRPVAAMVPSRRPEREYYDDDDTPGHKLVSPSFGRNTRRRDSSSEGPFRRVSNPRLRHRSRSHSRSHSRSRGRSSERGRSSDDEGVRRANARNEENASSREADLRKQLRDREDDPAARSPKPARKHVRARSAPSA</sequence>
<evidence type="ECO:0000313" key="3">
    <source>
        <dbReference type="Proteomes" id="UP000799118"/>
    </source>
</evidence>
<dbReference type="OrthoDB" id="2369050at2759"/>
<reference evidence="2" key="1">
    <citation type="journal article" date="2019" name="Environ. Microbiol.">
        <title>Fungal ecological strategies reflected in gene transcription - a case study of two litter decomposers.</title>
        <authorList>
            <person name="Barbi F."/>
            <person name="Kohler A."/>
            <person name="Barry K."/>
            <person name="Baskaran P."/>
            <person name="Daum C."/>
            <person name="Fauchery L."/>
            <person name="Ihrmark K."/>
            <person name="Kuo A."/>
            <person name="LaButti K."/>
            <person name="Lipzen A."/>
            <person name="Morin E."/>
            <person name="Grigoriev I.V."/>
            <person name="Henrissat B."/>
            <person name="Lindahl B."/>
            <person name="Martin F."/>
        </authorList>
    </citation>
    <scope>NUCLEOTIDE SEQUENCE</scope>
    <source>
        <strain evidence="2">JB14</strain>
    </source>
</reference>
<evidence type="ECO:0000313" key="2">
    <source>
        <dbReference type="EMBL" id="KAE9408165.1"/>
    </source>
</evidence>
<dbReference type="Proteomes" id="UP000799118">
    <property type="component" value="Unassembled WGS sequence"/>
</dbReference>
<accession>A0A6A4IHV8</accession>
<gene>
    <name evidence="2" type="ORF">BT96DRAFT_24448</name>
</gene>
<feature type="compositionally biased region" description="Basic and acidic residues" evidence="1">
    <location>
        <begin position="304"/>
        <end position="313"/>
    </location>
</feature>
<feature type="compositionally biased region" description="Low complexity" evidence="1">
    <location>
        <begin position="82"/>
        <end position="94"/>
    </location>
</feature>
<feature type="region of interest" description="Disordered" evidence="1">
    <location>
        <begin position="289"/>
        <end position="335"/>
    </location>
</feature>
<dbReference type="AlphaFoldDB" id="A0A6A4IHV8"/>
<feature type="compositionally biased region" description="Polar residues" evidence="1">
    <location>
        <begin position="318"/>
        <end position="334"/>
    </location>
</feature>
<proteinExistence type="predicted"/>
<feature type="compositionally biased region" description="Basic residues" evidence="1">
    <location>
        <begin position="548"/>
        <end position="565"/>
    </location>
</feature>
<feature type="region of interest" description="Disordered" evidence="1">
    <location>
        <begin position="1"/>
        <end position="101"/>
    </location>
</feature>
<evidence type="ECO:0000256" key="1">
    <source>
        <dbReference type="SAM" id="MobiDB-lite"/>
    </source>
</evidence>